<evidence type="ECO:0000256" key="8">
    <source>
        <dbReference type="ARBA" id="ARBA00022777"/>
    </source>
</evidence>
<dbReference type="SUPFAM" id="SSF48452">
    <property type="entry name" value="TPR-like"/>
    <property type="match status" value="1"/>
</dbReference>
<dbReference type="EMBL" id="BFEA01000127">
    <property type="protein sequence ID" value="GBG70226.1"/>
    <property type="molecule type" value="Genomic_DNA"/>
</dbReference>
<comment type="catalytic activity">
    <reaction evidence="14">
        <text>L-threonyl-[protein] + ATP = O-phospho-L-threonyl-[protein] + ADP + H(+)</text>
        <dbReference type="Rhea" id="RHEA:46608"/>
        <dbReference type="Rhea" id="RHEA-COMP:11060"/>
        <dbReference type="Rhea" id="RHEA-COMP:11605"/>
        <dbReference type="ChEBI" id="CHEBI:15378"/>
        <dbReference type="ChEBI" id="CHEBI:30013"/>
        <dbReference type="ChEBI" id="CHEBI:30616"/>
        <dbReference type="ChEBI" id="CHEBI:61977"/>
        <dbReference type="ChEBI" id="CHEBI:456216"/>
        <dbReference type="EC" id="2.7.11.1"/>
    </reaction>
</comment>
<dbReference type="InterPro" id="IPR003151">
    <property type="entry name" value="PIK-rel_kinase_FAT"/>
</dbReference>
<dbReference type="CDD" id="cd00892">
    <property type="entry name" value="PIKKc_ATR"/>
    <property type="match status" value="1"/>
</dbReference>
<dbReference type="PROSITE" id="PS00916">
    <property type="entry name" value="PI3_4_KINASE_2"/>
    <property type="match status" value="1"/>
</dbReference>
<dbReference type="EC" id="2.7.11.1" evidence="3"/>
<dbReference type="InterPro" id="IPR011990">
    <property type="entry name" value="TPR-like_helical_dom_sf"/>
</dbReference>
<evidence type="ECO:0000256" key="1">
    <source>
        <dbReference type="ARBA" id="ARBA00004123"/>
    </source>
</evidence>
<dbReference type="Gene3D" id="1.25.40.10">
    <property type="entry name" value="Tetratricopeptide repeat domain"/>
    <property type="match status" value="1"/>
</dbReference>
<dbReference type="InterPro" id="IPR016024">
    <property type="entry name" value="ARM-type_fold"/>
</dbReference>
<keyword evidence="8" id="KW-0418">Kinase</keyword>
<dbReference type="InterPro" id="IPR011009">
    <property type="entry name" value="Kinase-like_dom_sf"/>
</dbReference>
<dbReference type="GO" id="GO:0005694">
    <property type="term" value="C:chromosome"/>
    <property type="evidence" value="ECO:0007669"/>
    <property type="project" value="TreeGrafter"/>
</dbReference>
<dbReference type="GO" id="GO:0006281">
    <property type="term" value="P:DNA repair"/>
    <property type="evidence" value="ECO:0007669"/>
    <property type="project" value="UniProtKB-KW"/>
</dbReference>
<dbReference type="InterPro" id="IPR012993">
    <property type="entry name" value="UME"/>
</dbReference>
<dbReference type="GO" id="GO:0005634">
    <property type="term" value="C:nucleus"/>
    <property type="evidence" value="ECO:0007669"/>
    <property type="project" value="UniProtKB-SubCell"/>
</dbReference>
<evidence type="ECO:0000256" key="6">
    <source>
        <dbReference type="ARBA" id="ARBA00022741"/>
    </source>
</evidence>
<dbReference type="InterPro" id="IPR000403">
    <property type="entry name" value="PI3/4_kinase_cat_dom"/>
</dbReference>
<dbReference type="PROSITE" id="PS51190">
    <property type="entry name" value="FATC"/>
    <property type="match status" value="1"/>
</dbReference>
<comment type="subcellular location">
    <subcellularLocation>
        <location evidence="1">Nucleus</location>
    </subcellularLocation>
</comment>
<evidence type="ECO:0000256" key="2">
    <source>
        <dbReference type="ARBA" id="ARBA00010769"/>
    </source>
</evidence>
<dbReference type="GO" id="GO:0000723">
    <property type="term" value="P:telomere maintenance"/>
    <property type="evidence" value="ECO:0007669"/>
    <property type="project" value="TreeGrafter"/>
</dbReference>
<keyword evidence="12" id="KW-0131">Cell cycle</keyword>
<evidence type="ECO:0000313" key="20">
    <source>
        <dbReference type="EMBL" id="GBG70226.1"/>
    </source>
</evidence>
<dbReference type="Gene3D" id="1.25.10.10">
    <property type="entry name" value="Leucine-rich Repeat Variant"/>
    <property type="match status" value="1"/>
</dbReference>
<dbReference type="GO" id="GO:0000077">
    <property type="term" value="P:DNA damage checkpoint signaling"/>
    <property type="evidence" value="ECO:0007669"/>
    <property type="project" value="TreeGrafter"/>
</dbReference>
<protein>
    <recommendedName>
        <fullName evidence="13">Serine/threonine-protein kinase ATR</fullName>
        <ecNumber evidence="3">2.7.11.1</ecNumber>
    </recommendedName>
</protein>
<dbReference type="Pfam" id="PF23593">
    <property type="entry name" value="HEAT_ATR"/>
    <property type="match status" value="1"/>
</dbReference>
<evidence type="ECO:0000256" key="12">
    <source>
        <dbReference type="ARBA" id="ARBA00023306"/>
    </source>
</evidence>
<comment type="similarity">
    <text evidence="2">Belongs to the PI3/PI4-kinase family. ATM subfamily.</text>
</comment>
<evidence type="ECO:0000259" key="18">
    <source>
        <dbReference type="PROSITE" id="PS51189"/>
    </source>
</evidence>
<comment type="caution">
    <text evidence="20">The sequence shown here is derived from an EMBL/GenBank/DDBJ whole genome shotgun (WGS) entry which is preliminary data.</text>
</comment>
<feature type="region of interest" description="Disordered" evidence="16">
    <location>
        <begin position="466"/>
        <end position="489"/>
    </location>
</feature>
<keyword evidence="10" id="KW-0234">DNA repair</keyword>
<dbReference type="InterPro" id="IPR014009">
    <property type="entry name" value="PIK_FAT"/>
</dbReference>
<keyword evidence="11" id="KW-0539">Nucleus</keyword>
<reference evidence="20 21" key="1">
    <citation type="journal article" date="2018" name="Cell">
        <title>The Chara Genome: Secondary Complexity and Implications for Plant Terrestrialization.</title>
        <authorList>
            <person name="Nishiyama T."/>
            <person name="Sakayama H."/>
            <person name="Vries J.D."/>
            <person name="Buschmann H."/>
            <person name="Saint-Marcoux D."/>
            <person name="Ullrich K.K."/>
            <person name="Haas F.B."/>
            <person name="Vanderstraeten L."/>
            <person name="Becker D."/>
            <person name="Lang D."/>
            <person name="Vosolsobe S."/>
            <person name="Rombauts S."/>
            <person name="Wilhelmsson P.K.I."/>
            <person name="Janitza P."/>
            <person name="Kern R."/>
            <person name="Heyl A."/>
            <person name="Rumpler F."/>
            <person name="Villalobos L.I.A.C."/>
            <person name="Clay J.M."/>
            <person name="Skokan R."/>
            <person name="Toyoda A."/>
            <person name="Suzuki Y."/>
            <person name="Kagoshima H."/>
            <person name="Schijlen E."/>
            <person name="Tajeshwar N."/>
            <person name="Catarino B."/>
            <person name="Hetherington A.J."/>
            <person name="Saltykova A."/>
            <person name="Bonnot C."/>
            <person name="Breuninger H."/>
            <person name="Symeonidi A."/>
            <person name="Radhakrishnan G.V."/>
            <person name="Van Nieuwerburgh F."/>
            <person name="Deforce D."/>
            <person name="Chang C."/>
            <person name="Karol K.G."/>
            <person name="Hedrich R."/>
            <person name="Ulvskov P."/>
            <person name="Glockner G."/>
            <person name="Delwiche C.F."/>
            <person name="Petrasek J."/>
            <person name="Van de Peer Y."/>
            <person name="Friml J."/>
            <person name="Beilby M."/>
            <person name="Dolan L."/>
            <person name="Kohara Y."/>
            <person name="Sugano S."/>
            <person name="Fujiyama A."/>
            <person name="Delaux P.-M."/>
            <person name="Quint M."/>
            <person name="TheiBen G."/>
            <person name="Hagemann M."/>
            <person name="Harholt J."/>
            <person name="Dunand C."/>
            <person name="Zachgo S."/>
            <person name="Langdale J."/>
            <person name="Maumus F."/>
            <person name="Straeten D.V.D."/>
            <person name="Gould S.B."/>
            <person name="Rensing S.A."/>
        </authorList>
    </citation>
    <scope>NUCLEOTIDE SEQUENCE [LARGE SCALE GENOMIC DNA]</scope>
    <source>
        <strain evidence="20 21">S276</strain>
    </source>
</reference>
<comment type="catalytic activity">
    <reaction evidence="15">
        <text>L-seryl-[protein] + ATP = O-phospho-L-seryl-[protein] + ADP + H(+)</text>
        <dbReference type="Rhea" id="RHEA:17989"/>
        <dbReference type="Rhea" id="RHEA-COMP:9863"/>
        <dbReference type="Rhea" id="RHEA-COMP:11604"/>
        <dbReference type="ChEBI" id="CHEBI:15378"/>
        <dbReference type="ChEBI" id="CHEBI:29999"/>
        <dbReference type="ChEBI" id="CHEBI:30616"/>
        <dbReference type="ChEBI" id="CHEBI:83421"/>
        <dbReference type="ChEBI" id="CHEBI:456216"/>
        <dbReference type="EC" id="2.7.11.1"/>
    </reaction>
</comment>
<dbReference type="Proteomes" id="UP000265515">
    <property type="component" value="Unassembled WGS sequence"/>
</dbReference>
<dbReference type="PROSITE" id="PS50290">
    <property type="entry name" value="PI3_4_KINASE_3"/>
    <property type="match status" value="1"/>
</dbReference>
<dbReference type="SMART" id="SM00802">
    <property type="entry name" value="UME"/>
    <property type="match status" value="1"/>
</dbReference>
<organism evidence="20 21">
    <name type="scientific">Chara braunii</name>
    <name type="common">Braun's stonewort</name>
    <dbReference type="NCBI Taxonomy" id="69332"/>
    <lineage>
        <taxon>Eukaryota</taxon>
        <taxon>Viridiplantae</taxon>
        <taxon>Streptophyta</taxon>
        <taxon>Charophyceae</taxon>
        <taxon>Charales</taxon>
        <taxon>Characeae</taxon>
        <taxon>Chara</taxon>
    </lineage>
</organism>
<keyword evidence="9" id="KW-0067">ATP-binding</keyword>
<evidence type="ECO:0000256" key="11">
    <source>
        <dbReference type="ARBA" id="ARBA00023242"/>
    </source>
</evidence>
<gene>
    <name evidence="20" type="ORF">CBR_g6357</name>
</gene>
<evidence type="ECO:0000256" key="15">
    <source>
        <dbReference type="ARBA" id="ARBA00048679"/>
    </source>
</evidence>
<dbReference type="InterPro" id="IPR019734">
    <property type="entry name" value="TPR_rpt"/>
</dbReference>
<evidence type="ECO:0000256" key="13">
    <source>
        <dbReference type="ARBA" id="ARBA00024420"/>
    </source>
</evidence>
<keyword evidence="21" id="KW-1185">Reference proteome</keyword>
<evidence type="ECO:0000256" key="9">
    <source>
        <dbReference type="ARBA" id="ARBA00022840"/>
    </source>
</evidence>
<dbReference type="GO" id="GO:0004674">
    <property type="term" value="F:protein serine/threonine kinase activity"/>
    <property type="evidence" value="ECO:0007669"/>
    <property type="project" value="UniProtKB-KW"/>
</dbReference>
<dbReference type="SUPFAM" id="SSF56112">
    <property type="entry name" value="Protein kinase-like (PK-like)"/>
    <property type="match status" value="1"/>
</dbReference>
<dbReference type="Pfam" id="PF25030">
    <property type="entry name" value="M-HEAT_ATR"/>
    <property type="match status" value="2"/>
</dbReference>
<dbReference type="PANTHER" id="PTHR11139:SF69">
    <property type="entry name" value="SERINE_THREONINE-PROTEIN KINASE ATR"/>
    <property type="match status" value="1"/>
</dbReference>
<evidence type="ECO:0000313" key="21">
    <source>
        <dbReference type="Proteomes" id="UP000265515"/>
    </source>
</evidence>
<dbReference type="Gene3D" id="3.30.1010.10">
    <property type="entry name" value="Phosphatidylinositol 3-kinase Catalytic Subunit, Chain A, domain 4"/>
    <property type="match status" value="1"/>
</dbReference>
<dbReference type="Pfam" id="PF02259">
    <property type="entry name" value="FAT"/>
    <property type="match status" value="1"/>
</dbReference>
<evidence type="ECO:0000256" key="7">
    <source>
        <dbReference type="ARBA" id="ARBA00022763"/>
    </source>
</evidence>
<name>A0A388KJM2_CHABU</name>
<dbReference type="InterPro" id="IPR056802">
    <property type="entry name" value="ATR-like_M-HEAT"/>
</dbReference>
<dbReference type="OMA" id="ICAWIRW"/>
<dbReference type="PROSITE" id="PS51189">
    <property type="entry name" value="FAT"/>
    <property type="match status" value="1"/>
</dbReference>
<dbReference type="SMART" id="SM01343">
    <property type="entry name" value="FATC"/>
    <property type="match status" value="1"/>
</dbReference>
<dbReference type="Pfam" id="PF02260">
    <property type="entry name" value="FATC"/>
    <property type="match status" value="1"/>
</dbReference>
<proteinExistence type="inferred from homology"/>
<evidence type="ECO:0000259" key="19">
    <source>
        <dbReference type="PROSITE" id="PS51190"/>
    </source>
</evidence>
<dbReference type="InterPro" id="IPR057564">
    <property type="entry name" value="HEAT_ATR"/>
</dbReference>
<dbReference type="SUPFAM" id="SSF48371">
    <property type="entry name" value="ARM repeat"/>
    <property type="match status" value="1"/>
</dbReference>
<dbReference type="InterPro" id="IPR011989">
    <property type="entry name" value="ARM-like"/>
</dbReference>
<dbReference type="PANTHER" id="PTHR11139">
    <property type="entry name" value="ATAXIA TELANGIECTASIA MUTATED ATM -RELATED"/>
    <property type="match status" value="1"/>
</dbReference>
<keyword evidence="4" id="KW-0723">Serine/threonine-protein kinase</keyword>
<dbReference type="Gene3D" id="1.10.1070.11">
    <property type="entry name" value="Phosphatidylinositol 3-/4-kinase, catalytic domain"/>
    <property type="match status" value="1"/>
</dbReference>
<evidence type="ECO:0000256" key="14">
    <source>
        <dbReference type="ARBA" id="ARBA00047899"/>
    </source>
</evidence>
<dbReference type="FunFam" id="1.10.1070.11:FF:000024">
    <property type="entry name" value="Serine/threonine-protein kinase ATR"/>
    <property type="match status" value="1"/>
</dbReference>
<dbReference type="SMART" id="SM00028">
    <property type="entry name" value="TPR"/>
    <property type="match status" value="2"/>
</dbReference>
<feature type="domain" description="FATC" evidence="19">
    <location>
        <begin position="2800"/>
        <end position="2832"/>
    </location>
</feature>
<dbReference type="InterPro" id="IPR018936">
    <property type="entry name" value="PI3/4_kinase_CS"/>
</dbReference>
<keyword evidence="6" id="KW-0547">Nucleotide-binding</keyword>
<sequence>MSPASAASCDVSVSVQAFAGAFAAVAAAAAEVSEDADAGKGNVRLKPTPLCGLPPCWLPAEGHGIVVDVTGNARWVLLATWLIKLVGRLLMETPLLVSGLVTRDTLLAISSFLCYSDVMLQKAVLDTIRAVTATIDGEIIPTEDILTVIAKLLEVEAEREEGSFPDRLSVIGASLGSCLLALYSAASPWMIEFSAQSIVKTIPHVATTTSSMELKVALCEAYLTILRLCPQYAECLPLFFPLLGVPGVGSILSKCIQAVVELLPLHKMPWQSRYRDSDTVERQPGGEGDGIAMENAVVGGPVAIGVEDDPRGLRVKRRKIQVSPEEWERWASTSSLLPVGEGMHAGIDSTRRLFELIVLEIESLDPDVCIQGAQSGGDDRSEESAKEVSWQMQKALSMLCIWVRVFARSTRTMCHALVIEKICAWIRWAVTKMNDSRIITSSHMALLMEVLDRFLILDGGGGGSNAVGSRENNGASPTGSCPNKENSSRSQYDSQLWDFEAVMKLLPYPWRCKDTRTKGSSDSSDVDLNDHPMAEKELEAAEDTTEHAADSQKPMPPECMLKMKICAISIAAVIERFSCEAKGEEILLLALQDDSPQVQSRAIFLAPEFSWKWDFEKALGYAAKIRDLAPRDDLVCEAVTHFVGVMACISSLPGVIMTPGERKGEGGVSFKVMPEALVCPSCDGQGSVDGGGCNRGESGDRKGCKVSRIPLSTWKPLIQHMLLEKRSPRVLVAFLSSLARMLKHADKREVEAMREDLLKTVDSALLHPVPSVRSSLCSIMSVFLEKDILEGLFVRTGMPEDGDRERVQREEDEMPELQLLGKLQHALSRTEDAAVKETVLASVAELAITALGPDGGELVGGEGRRGECGGGGSPVGSADQSKRLVFFSIVLLIEQLDSEDAQLRIAAVTMIQRIAVHGWEIMDEDKQYQVEMGEGGKERASVRRLIETYKEELFDYLTSRMVRRSAMVAEFVESVAGMRLVDMLREMVPVVLPRLVLEQQKNPGVLEALQEIARQLGMGLPELLLEWCHCVLSVLLLRANGSELESALQFYEAQTETDAHDIFKAVLPALLDELIRFLGDDETEEGQRRSARVAPMIKEVASIVAGSDNLPDFLRTYFVGLLNTIDRKLLRLGDSSAQRQALRCIERLIELIGPHLSSFVPKIMALLTWALQESALRPQGLAVWLSFVRTLGRVAPANLKSVACQIVVAVLPCLEGEEDEDGGDCPRRSGIVLLRRKRKLGDEEGNASEYPGCPKTPNGHQGNEKNPYLDATVNILKELVVTHKDALEEQLQELPMLPTIPALKGVNAVLEEARGEMTLREQLKRATEGLKHESLSVRYMAAGELKKLMSKKREEINTMVMGEDSGAEAKVVSELVAALLRGCGAEARTAISQQVKMLCTECLGEMGAIDPSRLSVELRRVCRIDRTNEDFMFELINEHLAKVLRAAQDTDVQDAAALAIQELLKIGGCRSAAVIAGSATRGAPGVADAGGAGGQLGWRLWSRFPEDVKEIIAPCLTSKYVLVKNPGPPMATGPIYRPGMSFRRWIYLWIQRLIAQSVGARSAIFNACRGVVRHDVGTGLYLLPYLVLNVTCKGEEESRTAVREEILAVLAERSGEKQGGSEDAQAVDAKGGHGTLGLAPGNNHGYGGVNIGANMGPSEVSTQAVFALLDLLGQWLDECKQPAATAKKQGPDGDEDAAAIVVQSTHVTQLLDAIPKEALARASFRCQAYARALLYFESHVMDKSGALNPSSAQGTTGHHGVFADEDVSLLLEIYSGLDEHDGLSGVAKLRRSSSLQDQMLINEKSGNWVEALTCYEQALQADPGNIMQCMGMLNCLLNMGHLQAMVTLVDGLIARVRQVRKEWCTRGVQAAWRLGNWDLLSEYLDGASGEHQREGSGSGGSSGSSGDCHYLGGDAAFDMDLAKTLQALQRRDRGAFTSHLTHARQGLLPPLAAASMESYVRAYPLIVKLHMLREVEDGFMSLTAEEGHESSAKEGGKEVEAVVDVERWLQDWENRLKITQPSLWTREPILALRRLIYRMNGMRAEEGTCWLQYAKMCRKVGHYETATRAILEARSYGAPNAHLEMAKLYWDTKQCHRAIAELQEALLKAPPGMLGAAAGAALGGLVHQGGTPGTAAEPGAVPKAGAGEGAAALATPTQVRRDQAVDVARTVLLLSRWFHQTGQKQKQDVIPLYNLLREMRPQWEKLYFFLAKYYDDLFVDARRRQAGKEGGGCGSGVAILRAMQDRETNAHAHVIADDRPYVVYIPEAMLHYAKSLHRGHKYLHQSMPRLLTLWFDFGSSFPVKSVSVTKVLHSAHNKICAIIRGCIKDLPSYQWLTAFPQLVSRICHRNEEVVKHLKEIIKLVIQLYPQQALWTMAAVSKSGVAARREVAAEIITASRLKLQTERDKVLFNQFEALIEQLIRLCFYGGQPRSRQITISQDFAYLKRMMPVGVIMPVQRALTVTLPVDGRTDHNHDPFAAGDYATIAGIVDEVEVLASLQRPKKVVLLGSDGREYPFLCKPKDDLRKDARMMEFTMMINRLLLKDSSSRRRHLYIRTFSVVPLTEDCGLVEWVPHTRGLRHILQDVYAGSGHFDRQRTNPLIKKIYDQCHGKMTEAEMLTTKVLPLFPPMFHKWFLNTFTEPAAWFRARLAYAHTCAVWSMVGHMVGLGDRHGENILFDSTTGDCVHVDFSCLFDKGLQLEKPEMVPFRLTQNMVDGLGVTGYEGVFVRVCEITLSVLRSYKETLMSVLETFIHDPLVEWTKVHKSSVKEVENPQAQKAIGNIAARLQGAIVGVGAAPSLPLSVEGQAHRLIAEAVSHQNLGKMYIWWMPWF</sequence>
<dbReference type="Pfam" id="PF08064">
    <property type="entry name" value="UME"/>
    <property type="match status" value="1"/>
</dbReference>
<feature type="domain" description="PI3K/PI4K catalytic" evidence="17">
    <location>
        <begin position="2489"/>
        <end position="2802"/>
    </location>
</feature>
<dbReference type="STRING" id="69332.A0A388KJM2"/>
<evidence type="ECO:0000256" key="3">
    <source>
        <dbReference type="ARBA" id="ARBA00012513"/>
    </source>
</evidence>
<dbReference type="Pfam" id="PF00454">
    <property type="entry name" value="PI3_PI4_kinase"/>
    <property type="match status" value="1"/>
</dbReference>
<dbReference type="InterPro" id="IPR003152">
    <property type="entry name" value="FATC_dom"/>
</dbReference>
<dbReference type="GO" id="GO:0005524">
    <property type="term" value="F:ATP binding"/>
    <property type="evidence" value="ECO:0007669"/>
    <property type="project" value="UniProtKB-KW"/>
</dbReference>
<feature type="domain" description="FAT" evidence="18">
    <location>
        <begin position="1718"/>
        <end position="2382"/>
    </location>
</feature>
<dbReference type="InterPro" id="IPR050517">
    <property type="entry name" value="DDR_Repair_Kinase"/>
</dbReference>
<keyword evidence="5" id="KW-0808">Transferase</keyword>
<evidence type="ECO:0000259" key="17">
    <source>
        <dbReference type="PROSITE" id="PS50290"/>
    </source>
</evidence>
<dbReference type="OrthoDB" id="381190at2759"/>
<dbReference type="Gramene" id="GBG70226">
    <property type="protein sequence ID" value="GBG70226"/>
    <property type="gene ID" value="CBR_g6357"/>
</dbReference>
<dbReference type="SMART" id="SM00146">
    <property type="entry name" value="PI3Kc"/>
    <property type="match status" value="1"/>
</dbReference>
<keyword evidence="7" id="KW-0227">DNA damage</keyword>
<dbReference type="InterPro" id="IPR036940">
    <property type="entry name" value="PI3/4_kinase_cat_sf"/>
</dbReference>
<evidence type="ECO:0000256" key="4">
    <source>
        <dbReference type="ARBA" id="ARBA00022527"/>
    </source>
</evidence>
<evidence type="ECO:0000256" key="5">
    <source>
        <dbReference type="ARBA" id="ARBA00022679"/>
    </source>
</evidence>
<evidence type="ECO:0000256" key="10">
    <source>
        <dbReference type="ARBA" id="ARBA00023204"/>
    </source>
</evidence>
<feature type="region of interest" description="Disordered" evidence="16">
    <location>
        <begin position="1243"/>
        <end position="1262"/>
    </location>
</feature>
<accession>A0A388KJM2</accession>
<evidence type="ECO:0000256" key="16">
    <source>
        <dbReference type="SAM" id="MobiDB-lite"/>
    </source>
</evidence>